<dbReference type="OMA" id="TEDKPIW"/>
<evidence type="ECO:0000256" key="7">
    <source>
        <dbReference type="SAM" id="MobiDB-lite"/>
    </source>
</evidence>
<dbReference type="GO" id="GO:0003735">
    <property type="term" value="F:structural constituent of ribosome"/>
    <property type="evidence" value="ECO:0007669"/>
    <property type="project" value="InterPro"/>
</dbReference>
<evidence type="ECO:0000259" key="8">
    <source>
        <dbReference type="Pfam" id="PF10484"/>
    </source>
</evidence>
<evidence type="ECO:0000256" key="1">
    <source>
        <dbReference type="ARBA" id="ARBA00004173"/>
    </source>
</evidence>
<dbReference type="GO" id="GO:0006412">
    <property type="term" value="P:translation"/>
    <property type="evidence" value="ECO:0007669"/>
    <property type="project" value="InterPro"/>
</dbReference>
<evidence type="ECO:0000256" key="4">
    <source>
        <dbReference type="ARBA" id="ARBA00023128"/>
    </source>
</evidence>
<dbReference type="AlphaFoldDB" id="A0A0L8I940"/>
<keyword evidence="3" id="KW-0689">Ribosomal protein</keyword>
<dbReference type="GO" id="GO:0005840">
    <property type="term" value="C:ribosome"/>
    <property type="evidence" value="ECO:0007669"/>
    <property type="project" value="InterPro"/>
</dbReference>
<feature type="compositionally biased region" description="Polar residues" evidence="7">
    <location>
        <begin position="146"/>
        <end position="170"/>
    </location>
</feature>
<dbReference type="GO" id="GO:0005739">
    <property type="term" value="C:mitochondrion"/>
    <property type="evidence" value="ECO:0007669"/>
    <property type="project" value="InterPro"/>
</dbReference>
<dbReference type="CDD" id="cd23701">
    <property type="entry name" value="At1g26750"/>
    <property type="match status" value="1"/>
</dbReference>
<feature type="region of interest" description="Disordered" evidence="7">
    <location>
        <begin position="141"/>
        <end position="186"/>
    </location>
</feature>
<protein>
    <recommendedName>
        <fullName evidence="6">Small ribosomal subunit protein mS23</fullName>
    </recommendedName>
</protein>
<evidence type="ECO:0000256" key="6">
    <source>
        <dbReference type="ARBA" id="ARBA00035137"/>
    </source>
</evidence>
<gene>
    <name evidence="9" type="ORF">OCBIM_22027677mg</name>
</gene>
<reference evidence="9" key="1">
    <citation type="submission" date="2015-07" db="EMBL/GenBank/DDBJ databases">
        <title>MeaNS - Measles Nucleotide Surveillance Program.</title>
        <authorList>
            <person name="Tran T."/>
            <person name="Druce J."/>
        </authorList>
    </citation>
    <scope>NUCLEOTIDE SEQUENCE</scope>
    <source>
        <strain evidence="9">UCB-OBI-ISO-001</strain>
        <tissue evidence="9">Gonad</tissue>
    </source>
</reference>
<keyword evidence="4" id="KW-0496">Mitochondrion</keyword>
<evidence type="ECO:0000256" key="5">
    <source>
        <dbReference type="ARBA" id="ARBA00023274"/>
    </source>
</evidence>
<proteinExistence type="inferred from homology"/>
<dbReference type="EMBL" id="KQ416230">
    <property type="protein sequence ID" value="KOF98018.1"/>
    <property type="molecule type" value="Genomic_DNA"/>
</dbReference>
<dbReference type="PANTHER" id="PTHR15925:SF2">
    <property type="entry name" value="SMALL RIBOSOMAL SUBUNIT PROTEIN MS23"/>
    <property type="match status" value="1"/>
</dbReference>
<sequence>MAGSRLEKLSTIFSRVNGLLRSKAIKEENKPLWFDIYKAFPPAVEPRYDRKAVHKAIPDLLYPEDIIRARFYKLYGNPDVVDLTNEQVKTTCQKFIENYFKLQDQERISEEDLFQKAADNLKAQGIRLRTITEKESEVAAEAEMFSSENRSTDSTLKTEQTTNNISNVNTMDHYGVDDNLGSSNKT</sequence>
<dbReference type="STRING" id="37653.A0A0L8I940"/>
<evidence type="ECO:0000256" key="3">
    <source>
        <dbReference type="ARBA" id="ARBA00022980"/>
    </source>
</evidence>
<dbReference type="InterPro" id="IPR059242">
    <property type="entry name" value="mS23_dom"/>
</dbReference>
<evidence type="ECO:0000313" key="9">
    <source>
        <dbReference type="EMBL" id="KOF98018.1"/>
    </source>
</evidence>
<feature type="domain" description="Small ribosomal subunit protein mS23 conserved" evidence="8">
    <location>
        <begin position="2"/>
        <end position="125"/>
    </location>
</feature>
<dbReference type="PANTHER" id="PTHR15925">
    <property type="entry name" value="MITOCHONDRIAL RIBOSOMAL PROTEIN S23"/>
    <property type="match status" value="1"/>
</dbReference>
<organism evidence="9">
    <name type="scientific">Octopus bimaculoides</name>
    <name type="common">California two-spotted octopus</name>
    <dbReference type="NCBI Taxonomy" id="37653"/>
    <lineage>
        <taxon>Eukaryota</taxon>
        <taxon>Metazoa</taxon>
        <taxon>Spiralia</taxon>
        <taxon>Lophotrochozoa</taxon>
        <taxon>Mollusca</taxon>
        <taxon>Cephalopoda</taxon>
        <taxon>Coleoidea</taxon>
        <taxon>Octopodiformes</taxon>
        <taxon>Octopoda</taxon>
        <taxon>Incirrata</taxon>
        <taxon>Octopodidae</taxon>
        <taxon>Octopus</taxon>
    </lineage>
</organism>
<dbReference type="KEGG" id="obi:106879813"/>
<dbReference type="Pfam" id="PF10484">
    <property type="entry name" value="MRP-S23"/>
    <property type="match status" value="1"/>
</dbReference>
<name>A0A0L8I940_OCTBM</name>
<evidence type="ECO:0000256" key="2">
    <source>
        <dbReference type="ARBA" id="ARBA00009864"/>
    </source>
</evidence>
<dbReference type="InterPro" id="IPR023611">
    <property type="entry name" value="mS23_dom_met"/>
</dbReference>
<comment type="similarity">
    <text evidence="2">Belongs to the mitochondrion-specific ribosomal protein mS23 family.</text>
</comment>
<keyword evidence="5" id="KW-0687">Ribonucleoprotein</keyword>
<accession>A0A0L8I940</accession>
<dbReference type="OrthoDB" id="10012356at2759"/>
<comment type="subcellular location">
    <subcellularLocation>
        <location evidence="1">Mitochondrion</location>
    </subcellularLocation>
</comment>
<dbReference type="InterPro" id="IPR019520">
    <property type="entry name" value="Ribosomal_mS23_met"/>
</dbReference>